<gene>
    <name evidence="2" type="ORF">ACFODU_11165</name>
</gene>
<keyword evidence="3" id="KW-1185">Reference proteome</keyword>
<keyword evidence="1" id="KW-1133">Transmembrane helix</keyword>
<dbReference type="Proteomes" id="UP001595456">
    <property type="component" value="Unassembled WGS sequence"/>
</dbReference>
<accession>A0ABV7E962</accession>
<reference evidence="3" key="1">
    <citation type="journal article" date="2019" name="Int. J. Syst. Evol. Microbiol.">
        <title>The Global Catalogue of Microorganisms (GCM) 10K type strain sequencing project: providing services to taxonomists for standard genome sequencing and annotation.</title>
        <authorList>
            <consortium name="The Broad Institute Genomics Platform"/>
            <consortium name="The Broad Institute Genome Sequencing Center for Infectious Disease"/>
            <person name="Wu L."/>
            <person name="Ma J."/>
        </authorList>
    </citation>
    <scope>NUCLEOTIDE SEQUENCE [LARGE SCALE GENOMIC DNA]</scope>
    <source>
        <strain evidence="3">KCTC 52607</strain>
    </source>
</reference>
<proteinExistence type="predicted"/>
<evidence type="ECO:0000313" key="2">
    <source>
        <dbReference type="EMBL" id="MFC3098351.1"/>
    </source>
</evidence>
<evidence type="ECO:0000313" key="3">
    <source>
        <dbReference type="Proteomes" id="UP001595456"/>
    </source>
</evidence>
<feature type="transmembrane region" description="Helical" evidence="1">
    <location>
        <begin position="18"/>
        <end position="36"/>
    </location>
</feature>
<organism evidence="2 3">
    <name type="scientific">Alteraurantiacibacter palmitatis</name>
    <dbReference type="NCBI Taxonomy" id="2054628"/>
    <lineage>
        <taxon>Bacteria</taxon>
        <taxon>Pseudomonadati</taxon>
        <taxon>Pseudomonadota</taxon>
        <taxon>Alphaproteobacteria</taxon>
        <taxon>Sphingomonadales</taxon>
        <taxon>Erythrobacteraceae</taxon>
        <taxon>Alteraurantiacibacter</taxon>
    </lineage>
</organism>
<keyword evidence="1" id="KW-0472">Membrane</keyword>
<keyword evidence="1" id="KW-0812">Transmembrane</keyword>
<feature type="transmembrane region" description="Helical" evidence="1">
    <location>
        <begin position="42"/>
        <end position="59"/>
    </location>
</feature>
<dbReference type="EMBL" id="JBHRST010000018">
    <property type="protein sequence ID" value="MFC3098351.1"/>
    <property type="molecule type" value="Genomic_DNA"/>
</dbReference>
<evidence type="ECO:0000256" key="1">
    <source>
        <dbReference type="SAM" id="Phobius"/>
    </source>
</evidence>
<dbReference type="RefSeq" id="WP_336926925.1">
    <property type="nucleotide sequence ID" value="NZ_JBANRO010000010.1"/>
</dbReference>
<comment type="caution">
    <text evidence="2">The sequence shown here is derived from an EMBL/GenBank/DDBJ whole genome shotgun (WGS) entry which is preliminary data.</text>
</comment>
<feature type="transmembrane region" description="Helical" evidence="1">
    <location>
        <begin position="79"/>
        <end position="99"/>
    </location>
</feature>
<name>A0ABV7E962_9SPHN</name>
<sequence length="100" mass="10941">MTGEPDQTASARLKRAELASSLGAGLIGFALGMWAARHAADLAIFALAGGLVTHGWGMYDKHAIERRLGWREAPWMAALYWLCWFHLAGLTGTLLYRLAL</sequence>
<protein>
    <submittedName>
        <fullName evidence="2">Uncharacterized protein</fullName>
    </submittedName>
</protein>